<dbReference type="Gene3D" id="3.40.1190.10">
    <property type="entry name" value="Mur-like, catalytic domain"/>
    <property type="match status" value="1"/>
</dbReference>
<organism evidence="1 2">
    <name type="scientific">Actinobacillus minor NM305</name>
    <dbReference type="NCBI Taxonomy" id="637911"/>
    <lineage>
        <taxon>Bacteria</taxon>
        <taxon>Pseudomonadati</taxon>
        <taxon>Pseudomonadota</taxon>
        <taxon>Gammaproteobacteria</taxon>
        <taxon>Pasteurellales</taxon>
        <taxon>Pasteurellaceae</taxon>
        <taxon>Actinobacillus</taxon>
    </lineage>
</organism>
<dbReference type="InterPro" id="IPR050061">
    <property type="entry name" value="MurCDEF_pg_biosynth"/>
</dbReference>
<feature type="non-terminal residue" evidence="1">
    <location>
        <position position="1"/>
    </location>
</feature>
<gene>
    <name evidence="1" type="ORF">AM305_03947</name>
</gene>
<protein>
    <submittedName>
        <fullName evidence="1">UDP-N-acetylmuramate:L-alanyl-gamma-D-glutamayl-medo-diaminopimelate ligase</fullName>
    </submittedName>
</protein>
<dbReference type="PANTHER" id="PTHR43445:SF5">
    <property type="entry name" value="UDP-N-ACETYLMURAMATE--L-ALANYL-GAMMA-D-GLUTAMYL-MESO-2,6-DIAMINOHEPTANDIOATE LIGASE"/>
    <property type="match status" value="1"/>
</dbReference>
<dbReference type="PANTHER" id="PTHR43445">
    <property type="entry name" value="UDP-N-ACETYLMURAMATE--L-ALANINE LIGASE-RELATED"/>
    <property type="match status" value="1"/>
</dbReference>
<evidence type="ECO:0000313" key="2">
    <source>
        <dbReference type="Proteomes" id="UP000005532"/>
    </source>
</evidence>
<dbReference type="EMBL" id="ACQL01000188">
    <property type="protein sequence ID" value="EER45917.1"/>
    <property type="molecule type" value="Genomic_DNA"/>
</dbReference>
<sequence>AKPISTDCSHFEVYHQGNKAGEVKWNIIGNHNMHNALMAIAAAHHAGVEIAGACQALNSFINANRRLEIKGEVNGITVY</sequence>
<evidence type="ECO:0000313" key="1">
    <source>
        <dbReference type="EMBL" id="EER45917.1"/>
    </source>
</evidence>
<dbReference type="eggNOG" id="COG0773">
    <property type="taxonomic scope" value="Bacteria"/>
</dbReference>
<dbReference type="AlphaFoldDB" id="C5S599"/>
<dbReference type="SUPFAM" id="SSF53623">
    <property type="entry name" value="MurD-like peptide ligases, catalytic domain"/>
    <property type="match status" value="1"/>
</dbReference>
<proteinExistence type="predicted"/>
<keyword evidence="1" id="KW-0436">Ligase</keyword>
<reference evidence="1 2" key="1">
    <citation type="journal article" date="2010" name="Vet. Microbiol.">
        <title>Production of haemolysins by strains of the Actinobacillus minor/porcitonsillarum complex.</title>
        <authorList>
            <person name="Arya G."/>
            <person name="Niven D.F."/>
        </authorList>
    </citation>
    <scope>NUCLEOTIDE SEQUENCE [LARGE SCALE GENOMIC DNA]</scope>
    <source>
        <strain evidence="1 2">NM305</strain>
    </source>
</reference>
<dbReference type="InterPro" id="IPR036565">
    <property type="entry name" value="Mur-like_cat_sf"/>
</dbReference>
<dbReference type="GO" id="GO:0005524">
    <property type="term" value="F:ATP binding"/>
    <property type="evidence" value="ECO:0007669"/>
    <property type="project" value="InterPro"/>
</dbReference>
<feature type="non-terminal residue" evidence="1">
    <location>
        <position position="79"/>
    </location>
</feature>
<name>C5S599_9PAST</name>
<dbReference type="GO" id="GO:0016874">
    <property type="term" value="F:ligase activity"/>
    <property type="evidence" value="ECO:0007669"/>
    <property type="project" value="UniProtKB-KW"/>
</dbReference>
<accession>C5S599</accession>
<comment type="caution">
    <text evidence="1">The sequence shown here is derived from an EMBL/GenBank/DDBJ whole genome shotgun (WGS) entry which is preliminary data.</text>
</comment>
<dbReference type="Proteomes" id="UP000005532">
    <property type="component" value="Unassembled WGS sequence"/>
</dbReference>